<dbReference type="EMBL" id="GG662650">
    <property type="protein sequence ID" value="EWS73702.1"/>
    <property type="molecule type" value="Genomic_DNA"/>
</dbReference>
<dbReference type="AlphaFoldDB" id="W7X8M4"/>
<evidence type="ECO:0000313" key="1">
    <source>
        <dbReference type="EMBL" id="EWS73702.1"/>
    </source>
</evidence>
<keyword evidence="2" id="KW-1185">Reference proteome</keyword>
<evidence type="ECO:0000313" key="2">
    <source>
        <dbReference type="Proteomes" id="UP000009168"/>
    </source>
</evidence>
<dbReference type="RefSeq" id="XP_012653740.1">
    <property type="nucleotide sequence ID" value="XM_012798286.1"/>
</dbReference>
<organism evidence="1 2">
    <name type="scientific">Tetrahymena thermophila (strain SB210)</name>
    <dbReference type="NCBI Taxonomy" id="312017"/>
    <lineage>
        <taxon>Eukaryota</taxon>
        <taxon>Sar</taxon>
        <taxon>Alveolata</taxon>
        <taxon>Ciliophora</taxon>
        <taxon>Intramacronucleata</taxon>
        <taxon>Oligohymenophorea</taxon>
        <taxon>Hymenostomatida</taxon>
        <taxon>Tetrahymenina</taxon>
        <taxon>Tetrahymenidae</taxon>
        <taxon>Tetrahymena</taxon>
    </lineage>
</organism>
<proteinExistence type="predicted"/>
<accession>W7X8M4</accession>
<gene>
    <name evidence="1" type="ORF">TTHERM_000463139</name>
</gene>
<reference evidence="2" key="1">
    <citation type="journal article" date="2006" name="PLoS Biol.">
        <title>Macronuclear genome sequence of the ciliate Tetrahymena thermophila, a model eukaryote.</title>
        <authorList>
            <person name="Eisen J.A."/>
            <person name="Coyne R.S."/>
            <person name="Wu M."/>
            <person name="Wu D."/>
            <person name="Thiagarajan M."/>
            <person name="Wortman J.R."/>
            <person name="Badger J.H."/>
            <person name="Ren Q."/>
            <person name="Amedeo P."/>
            <person name="Jones K.M."/>
            <person name="Tallon L.J."/>
            <person name="Delcher A.L."/>
            <person name="Salzberg S.L."/>
            <person name="Silva J.C."/>
            <person name="Haas B.J."/>
            <person name="Majoros W.H."/>
            <person name="Farzad M."/>
            <person name="Carlton J.M."/>
            <person name="Smith R.K. Jr."/>
            <person name="Garg J."/>
            <person name="Pearlman R.E."/>
            <person name="Karrer K.M."/>
            <person name="Sun L."/>
            <person name="Manning G."/>
            <person name="Elde N.C."/>
            <person name="Turkewitz A.P."/>
            <person name="Asai D.J."/>
            <person name="Wilkes D.E."/>
            <person name="Wang Y."/>
            <person name="Cai H."/>
            <person name="Collins K."/>
            <person name="Stewart B.A."/>
            <person name="Lee S.R."/>
            <person name="Wilamowska K."/>
            <person name="Weinberg Z."/>
            <person name="Ruzzo W.L."/>
            <person name="Wloga D."/>
            <person name="Gaertig J."/>
            <person name="Frankel J."/>
            <person name="Tsao C.-C."/>
            <person name="Gorovsky M.A."/>
            <person name="Keeling P.J."/>
            <person name="Waller R.F."/>
            <person name="Patron N.J."/>
            <person name="Cherry J.M."/>
            <person name="Stover N.A."/>
            <person name="Krieger C.J."/>
            <person name="del Toro C."/>
            <person name="Ryder H.F."/>
            <person name="Williamson S.C."/>
            <person name="Barbeau R.A."/>
            <person name="Hamilton E.P."/>
            <person name="Orias E."/>
        </authorList>
    </citation>
    <scope>NUCLEOTIDE SEQUENCE [LARGE SCALE GENOMIC DNA]</scope>
    <source>
        <strain evidence="2">SB210</strain>
    </source>
</reference>
<dbReference type="KEGG" id="tet:TTHERM_000463139"/>
<sequence length="286" mass="34621">MVGLIFCILVSENYSSFLDSYYQLQLSISITQKYSSNLINPIKNLYFFLQILRNYRQKKLQTLKIDNQKKQISNQIFIFTFLLPIISELYLEFIFYTEILLTQIKLLCQKNQKYFKLINYCVLLLQLTKQFSKLINLFNCQSLIIYIYFLLNENKLFPKINQGEKMLELKKCFYNQITDFYNCPQISNYTEIQILHQNIEKMKNYIYSKEQLCTYFEGQDEYDLKSLATILIKCTNLLNLKLQIMQKLAIHFTYKHDSNQDNQKQLKQQNFFFFAFQFEFIWIIQL</sequence>
<name>W7X8M4_TETTS</name>
<dbReference type="Proteomes" id="UP000009168">
    <property type="component" value="Unassembled WGS sequence"/>
</dbReference>
<dbReference type="GeneID" id="24439102"/>
<protein>
    <submittedName>
        <fullName evidence="1">Uncharacterized protein</fullName>
    </submittedName>
</protein>
<dbReference type="InParanoid" id="W7X8M4"/>